<dbReference type="FunCoup" id="A0A2K1KJH9">
    <property type="interactions" value="2343"/>
</dbReference>
<evidence type="ECO:0000259" key="5">
    <source>
        <dbReference type="PROSITE" id="PS51194"/>
    </source>
</evidence>
<dbReference type="PRINTS" id="PR00868">
    <property type="entry name" value="DNAPOLI"/>
</dbReference>
<dbReference type="PROSITE" id="PS51192">
    <property type="entry name" value="HELICASE_ATP_BIND_1"/>
    <property type="match status" value="1"/>
</dbReference>
<dbReference type="PaxDb" id="3218-PP1S440_11V6.1"/>
<dbReference type="Pfam" id="PF00476">
    <property type="entry name" value="DNA_pol_A"/>
    <property type="match status" value="1"/>
</dbReference>
<dbReference type="GO" id="GO:0006261">
    <property type="term" value="P:DNA-templated DNA replication"/>
    <property type="evidence" value="ECO:0007669"/>
    <property type="project" value="InterPro"/>
</dbReference>
<dbReference type="SMART" id="SM00482">
    <property type="entry name" value="POLAc"/>
    <property type="match status" value="1"/>
</dbReference>
<dbReference type="Gene3D" id="1.10.3380.20">
    <property type="match status" value="1"/>
</dbReference>
<dbReference type="Gene3D" id="3.30.70.370">
    <property type="match status" value="1"/>
</dbReference>
<evidence type="ECO:0000313" key="7">
    <source>
        <dbReference type="EnsemblPlants" id="Pp3c5_12930V3.1"/>
    </source>
</evidence>
<dbReference type="STRING" id="3218.A0A2K1KJH9"/>
<dbReference type="SUPFAM" id="SSF158702">
    <property type="entry name" value="Sec63 N-terminal domain-like"/>
    <property type="match status" value="1"/>
</dbReference>
<dbReference type="Pfam" id="PF20470">
    <property type="entry name" value="HTH_61"/>
    <property type="match status" value="1"/>
</dbReference>
<dbReference type="GO" id="GO:0003677">
    <property type="term" value="F:DNA binding"/>
    <property type="evidence" value="ECO:0007669"/>
    <property type="project" value="InterPro"/>
</dbReference>
<dbReference type="RefSeq" id="XP_024375970.1">
    <property type="nucleotide sequence ID" value="XM_024520202.2"/>
</dbReference>
<dbReference type="KEGG" id="ppp:112282523"/>
<dbReference type="Gramene" id="Pp3c5_12930V3.2">
    <property type="protein sequence ID" value="Pp3c5_12930V3.2"/>
    <property type="gene ID" value="Pp3c5_12930"/>
</dbReference>
<organism evidence="6">
    <name type="scientific">Physcomitrium patens</name>
    <name type="common">Spreading-leaved earth moss</name>
    <name type="synonym">Physcomitrella patens</name>
    <dbReference type="NCBI Taxonomy" id="3218"/>
    <lineage>
        <taxon>Eukaryota</taxon>
        <taxon>Viridiplantae</taxon>
        <taxon>Streptophyta</taxon>
        <taxon>Embryophyta</taxon>
        <taxon>Bryophyta</taxon>
        <taxon>Bryophytina</taxon>
        <taxon>Bryopsida</taxon>
        <taxon>Funariidae</taxon>
        <taxon>Funariales</taxon>
        <taxon>Funariaceae</taxon>
        <taxon>Physcomitrium</taxon>
    </lineage>
</organism>
<dbReference type="Pfam" id="PF00270">
    <property type="entry name" value="DEAD"/>
    <property type="match status" value="1"/>
</dbReference>
<dbReference type="FunFam" id="3.40.50.300:FF:000968">
    <property type="entry name" value="Helicase and polymerase-containing protein TEBICHI"/>
    <property type="match status" value="1"/>
</dbReference>
<evidence type="ECO:0000259" key="4">
    <source>
        <dbReference type="PROSITE" id="PS51192"/>
    </source>
</evidence>
<dbReference type="InterPro" id="IPR002298">
    <property type="entry name" value="DNA_polymerase_A"/>
</dbReference>
<evidence type="ECO:0000313" key="8">
    <source>
        <dbReference type="Proteomes" id="UP000006727"/>
    </source>
</evidence>
<dbReference type="OrthoDB" id="2320933at2759"/>
<feature type="compositionally biased region" description="Basic residues" evidence="3">
    <location>
        <begin position="395"/>
        <end position="413"/>
    </location>
</feature>
<keyword evidence="8" id="KW-1185">Reference proteome</keyword>
<dbReference type="InterPro" id="IPR027417">
    <property type="entry name" value="P-loop_NTPase"/>
</dbReference>
<dbReference type="EnsemblPlants" id="Pp3c5_12930V3.3">
    <property type="protein sequence ID" value="Pp3c5_12930V3.3"/>
    <property type="gene ID" value="Pp3c5_12930"/>
</dbReference>
<reference evidence="6 8" key="2">
    <citation type="journal article" date="2018" name="Plant J.">
        <title>The Physcomitrella patens chromosome-scale assembly reveals moss genome structure and evolution.</title>
        <authorList>
            <person name="Lang D."/>
            <person name="Ullrich K.K."/>
            <person name="Murat F."/>
            <person name="Fuchs J."/>
            <person name="Jenkins J."/>
            <person name="Haas F.B."/>
            <person name="Piednoel M."/>
            <person name="Gundlach H."/>
            <person name="Van Bel M."/>
            <person name="Meyberg R."/>
            <person name="Vives C."/>
            <person name="Morata J."/>
            <person name="Symeonidi A."/>
            <person name="Hiss M."/>
            <person name="Muchero W."/>
            <person name="Kamisugi Y."/>
            <person name="Saleh O."/>
            <person name="Blanc G."/>
            <person name="Decker E.L."/>
            <person name="van Gessel N."/>
            <person name="Grimwood J."/>
            <person name="Hayes R.D."/>
            <person name="Graham S.W."/>
            <person name="Gunter L.E."/>
            <person name="McDaniel S.F."/>
            <person name="Hoernstein S.N.W."/>
            <person name="Larsson A."/>
            <person name="Li F.W."/>
            <person name="Perroud P.F."/>
            <person name="Phillips J."/>
            <person name="Ranjan P."/>
            <person name="Rokshar D.S."/>
            <person name="Rothfels C.J."/>
            <person name="Schneider L."/>
            <person name="Shu S."/>
            <person name="Stevenson D.W."/>
            <person name="Thummler F."/>
            <person name="Tillich M."/>
            <person name="Villarreal Aguilar J.C."/>
            <person name="Widiez T."/>
            <person name="Wong G.K."/>
            <person name="Wymore A."/>
            <person name="Zhang Y."/>
            <person name="Zimmer A.D."/>
            <person name="Quatrano R.S."/>
            <person name="Mayer K.F.X."/>
            <person name="Goodstein D."/>
            <person name="Casacuberta J.M."/>
            <person name="Vandepoele K."/>
            <person name="Reski R."/>
            <person name="Cuming A.C."/>
            <person name="Tuskan G.A."/>
            <person name="Maumus F."/>
            <person name="Salse J."/>
            <person name="Schmutz J."/>
            <person name="Rensing S.A."/>
        </authorList>
    </citation>
    <scope>NUCLEOTIDE SEQUENCE [LARGE SCALE GENOMIC DNA]</scope>
    <source>
        <strain evidence="7 8">cv. Gransden 2004</strain>
    </source>
</reference>
<dbReference type="Pfam" id="PF25453">
    <property type="entry name" value="DUF7898"/>
    <property type="match status" value="1"/>
</dbReference>
<keyword evidence="1" id="KW-0547">Nucleotide-binding</keyword>
<dbReference type="Gramene" id="Pp3c5_12930V3.3">
    <property type="protein sequence ID" value="Pp3c5_12930V3.3"/>
    <property type="gene ID" value="Pp3c5_12930"/>
</dbReference>
<dbReference type="InterPro" id="IPR001650">
    <property type="entry name" value="Helicase_C-like"/>
</dbReference>
<feature type="domain" description="Helicase ATP-binding" evidence="4">
    <location>
        <begin position="758"/>
        <end position="950"/>
    </location>
</feature>
<dbReference type="InterPro" id="IPR043502">
    <property type="entry name" value="DNA/RNA_pol_sf"/>
</dbReference>
<feature type="region of interest" description="Disordered" evidence="3">
    <location>
        <begin position="382"/>
        <end position="442"/>
    </location>
</feature>
<dbReference type="Gene3D" id="3.30.420.10">
    <property type="entry name" value="Ribonuclease H-like superfamily/Ribonuclease H"/>
    <property type="match status" value="1"/>
</dbReference>
<gene>
    <name evidence="7" type="primary">LOC112282523</name>
    <name evidence="6" type="ORF">PHYPA_007600</name>
</gene>
<dbReference type="GO" id="GO:0005524">
    <property type="term" value="F:ATP binding"/>
    <property type="evidence" value="ECO:0007669"/>
    <property type="project" value="UniProtKB-KW"/>
</dbReference>
<evidence type="ECO:0008006" key="9">
    <source>
        <dbReference type="Google" id="ProtNLM"/>
    </source>
</evidence>
<reference evidence="6 8" key="1">
    <citation type="journal article" date="2008" name="Science">
        <title>The Physcomitrella genome reveals evolutionary insights into the conquest of land by plants.</title>
        <authorList>
            <person name="Rensing S."/>
            <person name="Lang D."/>
            <person name="Zimmer A."/>
            <person name="Terry A."/>
            <person name="Salamov A."/>
            <person name="Shapiro H."/>
            <person name="Nishiyama T."/>
            <person name="Perroud P.-F."/>
            <person name="Lindquist E."/>
            <person name="Kamisugi Y."/>
            <person name="Tanahashi T."/>
            <person name="Sakakibara K."/>
            <person name="Fujita T."/>
            <person name="Oishi K."/>
            <person name="Shin-I T."/>
            <person name="Kuroki Y."/>
            <person name="Toyoda A."/>
            <person name="Suzuki Y."/>
            <person name="Hashimoto A."/>
            <person name="Yamaguchi K."/>
            <person name="Sugano A."/>
            <person name="Kohara Y."/>
            <person name="Fujiyama A."/>
            <person name="Anterola A."/>
            <person name="Aoki S."/>
            <person name="Ashton N."/>
            <person name="Barbazuk W.B."/>
            <person name="Barker E."/>
            <person name="Bennetzen J."/>
            <person name="Bezanilla M."/>
            <person name="Blankenship R."/>
            <person name="Cho S.H."/>
            <person name="Dutcher S."/>
            <person name="Estelle M."/>
            <person name="Fawcett J.A."/>
            <person name="Gundlach H."/>
            <person name="Hanada K."/>
            <person name="Heyl A."/>
            <person name="Hicks K.A."/>
            <person name="Hugh J."/>
            <person name="Lohr M."/>
            <person name="Mayer K."/>
            <person name="Melkozernov A."/>
            <person name="Murata T."/>
            <person name="Nelson D."/>
            <person name="Pils B."/>
            <person name="Prigge M."/>
            <person name="Reiss B."/>
            <person name="Renner T."/>
            <person name="Rombauts S."/>
            <person name="Rushton P."/>
            <person name="Sanderfoot A."/>
            <person name="Schween G."/>
            <person name="Shiu S.-H."/>
            <person name="Stueber K."/>
            <person name="Theodoulou F.L."/>
            <person name="Tu H."/>
            <person name="Van de Peer Y."/>
            <person name="Verrier P.J."/>
            <person name="Waters E."/>
            <person name="Wood A."/>
            <person name="Yang L."/>
            <person name="Cove D."/>
            <person name="Cuming A."/>
            <person name="Hasebe M."/>
            <person name="Lucas S."/>
            <person name="Mishler D.B."/>
            <person name="Reski R."/>
            <person name="Grigoriev I."/>
            <person name="Quatrano R.S."/>
            <person name="Boore J.L."/>
        </authorList>
    </citation>
    <scope>NUCLEOTIDE SEQUENCE [LARGE SCALE GENOMIC DNA]</scope>
    <source>
        <strain evidence="7 8">cv. Gransden 2004</strain>
    </source>
</reference>
<dbReference type="InterPro" id="IPR014001">
    <property type="entry name" value="Helicase_ATP-bd"/>
</dbReference>
<sequence length="2429" mass="266700">MQGPKARLDQIFPARKVNAVVLPSPKLNGPPHAKRKQNPAEVSPQKKGTLESFIVKSKSTDNHPIGQAWSGYEDKQAGINRYIRQSTWPKPSTERWLQGCGSSASKFVPKRLLEPDISRNDFCTANNSKPIFETGEGHHIGPCLTESKSSPDLLQASRKLTRETTERSNSQGQLTQFADDHLSRCVSGVIKDLPPCNPPGTGGVDNSKKAMRVVDDDDDCPRVSKKQRHSDGLELDVISCTQHFLPIRLSGNDVGTFGDKFGSVKEERSVGLLKSFKEQSIERGLSGLPSIFSSKEFAQLELTPGGGVDPRGGSDLELTCDVPHVDDEGIHSGSDSPKLSKGLVSCSNISGALENKIKSSVSGDIFEKEAFQIVSFEGFPPLPPPFKTPEEQVSRHKWGSGRKTPKSRSRLRSKSGEGGFGSTPYSRNAKKSDRRSFSSGKSGGWQYHNSLFSPGDAFWDEAFEAADVLLVSKLNGAAQKQSSRGKSILSSAERTTRAVDGAIQNQVEQVPGIQGILEVVGANVGRFQDSSVEKGPADVEVENLEGITNFDRIPNTRFDELDISPLPVRRFSFTCQSSPPNKNVIKLTTEEVSKACPTAIQEPLGPVRLESFDGKDNCSGGETIKANVHVIEASKEICETVVGTDLQLQVVAHVEHDATSKLHEPVLAVPSKSADSLSAGQMRAYAHLSAGDHQERFERKVIGAVVPLVAKQEHAFISRSPKNISLDLADWIPSEACAMYAKKGLKRLYPWQVECLQVDGVLDGRSLVYCASTSAGKSLVAEVLMLRRILSTGKKALLVLPYVALCSEKADHLDAILEPLGKRVRGFYGSQGGSSLTKDTSVAVCTIEKANSLVNKLLEEGRLSELAILVIDELHMVGDTDRGYLLELLLTKLRFAAGGGECNSPGYSSKENRGSSSSRNTELQIVGMSATMPNVSDVATWLQAALYQTVFRPVPLEEFIKVGHTIYNKKMEFVRSIKKNADLSGKDPDHLVELCHEVVSEGHSVLVFCSSRKGCETTARHISKFLPPFTIVERDKMIGPIDGNAAVEELRKCPAGLDPVLADTLPAGVAYHHAGLTGEERDIVEACFKSGVVRVLVATSTLAAGVNLPARRVIFRQPKIGRDFLDATRYRQMAGRAGRAGIDTKGESILICKPEEVKRMEEMIRQECKALCSCLADDKNGMIRALLEVVAGGVVQTAADVQRYVRCTLLNATQPFEEVVKAAQESLRWLCHKQLVEWDRTSRLYTTTPLGRAAFSSSLSPEESLVVYEDLAKAREGFVLASDLHLLYEVTPTYVDIEPDWGVYYSRFMELSHTDQAVGNRVGVVEPFLMRMAHGVPLLQQGGNGRPRGGKISKAKISPPFQKHKWNSSGAAPLPVEQMLRVCKRFYVSLMLSKLVQEVPLMEICESFKVPRGTVQALQDSAGRFAGMVGAFCERLGWSDMEGLFSKFQKRVSFGVKSEIVDLTEIPFVKAARARALFKAGLRSVHAIAEASLPEIIKALYGNISWAGPGENRAQQWMQLGVARNIKNGARRLALDRAEEARAAAFSAYEALGVQVPAMLALPMVGTLGNEEEALVNPDISFHSTMKALTVDGDPEVKDVPISSEVKGGLATDINTSAKSLVYVQNAQSIPGSPKKDILEKESDLLLQKLESIPSFRVQNSKDPISTPDELLLEEATEKVDSDLGIQPVGKACEGLQMSSFKDGGPAKGALFNGSLIAQQVYVVDDTMDDLLRVPSRGPRDVDKLVGGFDEFLRRWQGVDEFAFDFYFRTPRKGLPDPFEVMGVAICWKDSPVYYVNLSIVHKSFQHATNPNCGNKEVIIREVNSSLIESQTRWRHVGTMLSKTGVRKISWDLKIQLQVLNNPGLHVPSARQTTEHERGVPDVKAREGEVVALPSIRVQMPCIDTRVAAWLLWPDEESTRLLSLEQEVKKRLPGEIAAAAGRAGRWANQMGCVAHNGCCRRVAQIWVLHCAFWKLLVAEGLHEALLQLEMPLVRVLADMETWSLGLDMRVCRKAQSHLHCKLRELEAQGEKLAGMSFSLSAPAEVAHVLYRHLKLPVPPGCKGKHHPSTDKQALEFLRNHHPIADIIKEHRSLSKLLQSTLGSIIAWAKSPEPLFSSQERSSRGEIFSIAGHWLQTSTATGRLSMEDPNLQCVEHAVSFTIEGGRSLDGDQEKANNVVEVNARQAFVPSQEGWILLSADYSQIELRLMAHFSGDPSLVSLLSHPTGDLFRVLAAQWTGLPMCEVSDKQRERTKRLVYGILYGMGVNTLAEHLECPVAEAQVMLERFKGTFPLVTTWLSHAVDSCRQKGYITTLSGRKRYLDKINTGKWGEQAKAERQAVNSICQGSAADLIKLAMIKVHDAISSSHQGSCRLLLQIHDELLLEVDKRVLKHVAQILRSSMEGAITLRVPLRTKLQVGTSWGSLQLYTED</sequence>
<feature type="domain" description="Helicase C-terminal" evidence="5">
    <location>
        <begin position="990"/>
        <end position="1187"/>
    </location>
</feature>
<dbReference type="Proteomes" id="UP000006727">
    <property type="component" value="Chromosome 5"/>
</dbReference>
<dbReference type="EnsemblPlants" id="Pp3c5_12930V3.5">
    <property type="protein sequence ID" value="Pp3c5_12930V3.5"/>
    <property type="gene ID" value="Pp3c5_12930"/>
</dbReference>
<dbReference type="CDD" id="cd18795">
    <property type="entry name" value="SF2_C_Ski2"/>
    <property type="match status" value="1"/>
</dbReference>
<keyword evidence="2" id="KW-0067">ATP-binding</keyword>
<dbReference type="Pfam" id="PF00271">
    <property type="entry name" value="Helicase_C"/>
    <property type="match status" value="1"/>
</dbReference>
<feature type="region of interest" description="Disordered" evidence="3">
    <location>
        <begin position="22"/>
        <end position="51"/>
    </location>
</feature>
<dbReference type="PANTHER" id="PTHR10133:SF62">
    <property type="entry name" value="DNA POLYMERASE THETA"/>
    <property type="match status" value="1"/>
</dbReference>
<dbReference type="SMART" id="SM00490">
    <property type="entry name" value="HELICc"/>
    <property type="match status" value="1"/>
</dbReference>
<dbReference type="RefSeq" id="XP_073390264.1">
    <property type="nucleotide sequence ID" value="XM_073534163.1"/>
</dbReference>
<dbReference type="CDD" id="cd18026">
    <property type="entry name" value="DEXHc_POLQ-like"/>
    <property type="match status" value="1"/>
</dbReference>
<dbReference type="InterPro" id="IPR036397">
    <property type="entry name" value="RNaseH_sf"/>
</dbReference>
<dbReference type="Gramene" id="Pp3c5_12930V3.1">
    <property type="protein sequence ID" value="Pp3c5_12930V3.1"/>
    <property type="gene ID" value="Pp3c5_12930"/>
</dbReference>
<dbReference type="InterPro" id="IPR048960">
    <property type="entry name" value="POLQ-like_helical"/>
</dbReference>
<dbReference type="SUPFAM" id="SSF52540">
    <property type="entry name" value="P-loop containing nucleoside triphosphate hydrolases"/>
    <property type="match status" value="1"/>
</dbReference>
<evidence type="ECO:0000256" key="2">
    <source>
        <dbReference type="ARBA" id="ARBA00022840"/>
    </source>
</evidence>
<dbReference type="InterPro" id="IPR011545">
    <property type="entry name" value="DEAD/DEAH_box_helicase_dom"/>
</dbReference>
<dbReference type="FunFam" id="1.20.1060.10:FF:000003">
    <property type="entry name" value="Helicase and polymerase-containing protein TEBICHI"/>
    <property type="match status" value="1"/>
</dbReference>
<dbReference type="GeneID" id="112282523"/>
<dbReference type="PANTHER" id="PTHR10133">
    <property type="entry name" value="DNA POLYMERASE I"/>
    <property type="match status" value="1"/>
</dbReference>
<dbReference type="SUPFAM" id="SSF56672">
    <property type="entry name" value="DNA/RNA polymerases"/>
    <property type="match status" value="1"/>
</dbReference>
<dbReference type="CDD" id="cd08638">
    <property type="entry name" value="DNA_pol_A_theta"/>
    <property type="match status" value="1"/>
</dbReference>
<protein>
    <recommendedName>
        <fullName evidence="9">DNA-directed DNA polymerase</fullName>
    </recommendedName>
</protein>
<name>A0A2K1KJH9_PHYPA</name>
<dbReference type="FunFam" id="1.10.3380.20:FF:000003">
    <property type="entry name" value="Helicase and polymerase-containing protein TEBICHI"/>
    <property type="match status" value="1"/>
</dbReference>
<dbReference type="Pfam" id="PF21099">
    <property type="entry name" value="POLQ_helical"/>
    <property type="match status" value="1"/>
</dbReference>
<dbReference type="PROSITE" id="PS51194">
    <property type="entry name" value="HELICASE_CTER"/>
    <property type="match status" value="1"/>
</dbReference>
<proteinExistence type="predicted"/>
<evidence type="ECO:0000256" key="1">
    <source>
        <dbReference type="ARBA" id="ARBA00022741"/>
    </source>
</evidence>
<dbReference type="InterPro" id="IPR046931">
    <property type="entry name" value="HTH_61"/>
</dbReference>
<dbReference type="FunFam" id="3.40.50.300:FF:001000">
    <property type="entry name" value="Helicase and polymerase-containing protein TEBICHI"/>
    <property type="match status" value="1"/>
</dbReference>
<reference evidence="7" key="3">
    <citation type="submission" date="2020-12" db="UniProtKB">
        <authorList>
            <consortium name="EnsemblPlants"/>
        </authorList>
    </citation>
    <scope>IDENTIFICATION</scope>
</reference>
<dbReference type="EnsemblPlants" id="Pp3c5_12930V3.2">
    <property type="protein sequence ID" value="Pp3c5_12930V3.2"/>
    <property type="gene ID" value="Pp3c5_12930"/>
</dbReference>
<dbReference type="Gene3D" id="1.20.1060.10">
    <property type="entry name" value="Taq DNA Polymerase, Chain T, domain 4"/>
    <property type="match status" value="1"/>
</dbReference>
<dbReference type="EMBL" id="ABEU02000005">
    <property type="protein sequence ID" value="PNR53925.1"/>
    <property type="molecule type" value="Genomic_DNA"/>
</dbReference>
<dbReference type="FunFam" id="1.10.150.20:FF:000002">
    <property type="entry name" value="DNA polymerase I"/>
    <property type="match status" value="1"/>
</dbReference>
<dbReference type="RefSeq" id="XP_024375968.1">
    <property type="nucleotide sequence ID" value="XM_024520200.2"/>
</dbReference>
<dbReference type="EnsemblPlants" id="Pp3c5_12930V3.1">
    <property type="protein sequence ID" value="Pp3c5_12930V3.1"/>
    <property type="gene ID" value="Pp3c5_12930"/>
</dbReference>
<dbReference type="InterPro" id="IPR001098">
    <property type="entry name" value="DNA-dir_DNA_pol_A_palm_dom"/>
</dbReference>
<evidence type="ECO:0000256" key="3">
    <source>
        <dbReference type="SAM" id="MobiDB-lite"/>
    </source>
</evidence>
<evidence type="ECO:0000313" key="6">
    <source>
        <dbReference type="EMBL" id="PNR53925.1"/>
    </source>
</evidence>
<dbReference type="SMART" id="SM00487">
    <property type="entry name" value="DEXDc"/>
    <property type="match status" value="1"/>
</dbReference>
<dbReference type="InterPro" id="IPR057220">
    <property type="entry name" value="DUF7898"/>
</dbReference>
<dbReference type="GO" id="GO:0003887">
    <property type="term" value="F:DNA-directed DNA polymerase activity"/>
    <property type="evidence" value="ECO:0000318"/>
    <property type="project" value="GO_Central"/>
</dbReference>
<accession>A0A2K1KJH9</accession>
<dbReference type="GO" id="GO:0006302">
    <property type="term" value="P:double-strand break repair"/>
    <property type="evidence" value="ECO:0000318"/>
    <property type="project" value="GO_Central"/>
</dbReference>
<dbReference type="Gramene" id="Pp3c5_12930V3.5">
    <property type="protein sequence ID" value="Pp3c5_12930V3.5"/>
    <property type="gene ID" value="Pp3c5_12930"/>
</dbReference>
<dbReference type="Gene3D" id="1.10.150.20">
    <property type="entry name" value="5' to 3' exonuclease, C-terminal subdomain"/>
    <property type="match status" value="1"/>
</dbReference>
<dbReference type="Gene3D" id="3.40.50.300">
    <property type="entry name" value="P-loop containing nucleotide triphosphate hydrolases"/>
    <property type="match status" value="2"/>
</dbReference>